<dbReference type="PANTHER" id="PTHR11601:SF34">
    <property type="entry name" value="CYSTEINE DESULFURASE"/>
    <property type="match status" value="1"/>
</dbReference>
<dbReference type="GO" id="GO:0031071">
    <property type="term" value="F:cysteine desulfurase activity"/>
    <property type="evidence" value="ECO:0007669"/>
    <property type="project" value="UniProtKB-EC"/>
</dbReference>
<dbReference type="eggNOG" id="COG1104">
    <property type="taxonomic scope" value="Bacteria"/>
</dbReference>
<dbReference type="InterPro" id="IPR000192">
    <property type="entry name" value="Aminotrans_V_dom"/>
</dbReference>
<keyword evidence="7" id="KW-0663">Pyridoxal phosphate</keyword>
<dbReference type="Pfam" id="PF00266">
    <property type="entry name" value="Aminotran_5"/>
    <property type="match status" value="1"/>
</dbReference>
<evidence type="ECO:0000256" key="7">
    <source>
        <dbReference type="ARBA" id="ARBA00022898"/>
    </source>
</evidence>
<dbReference type="Gene3D" id="3.40.640.10">
    <property type="entry name" value="Type I PLP-dependent aspartate aminotransferase-like (Major domain)"/>
    <property type="match status" value="1"/>
</dbReference>
<dbReference type="GO" id="GO:0008483">
    <property type="term" value="F:transaminase activity"/>
    <property type="evidence" value="ECO:0007669"/>
    <property type="project" value="UniProtKB-KW"/>
</dbReference>
<evidence type="ECO:0000256" key="2">
    <source>
        <dbReference type="ARBA" id="ARBA00003120"/>
    </source>
</evidence>
<evidence type="ECO:0000256" key="4">
    <source>
        <dbReference type="ARBA" id="ARBA00012239"/>
    </source>
</evidence>
<dbReference type="AlphaFoldDB" id="A0LM34"/>
<dbReference type="KEGG" id="sfu:Sfum_2808"/>
<comment type="similarity">
    <text evidence="3">Belongs to the class-V pyridoxal-phosphate-dependent aminotransferase family. NifS/IscS subfamily.</text>
</comment>
<dbReference type="OrthoDB" id="9808002at2"/>
<evidence type="ECO:0000259" key="12">
    <source>
        <dbReference type="Pfam" id="PF00266"/>
    </source>
</evidence>
<evidence type="ECO:0000256" key="8">
    <source>
        <dbReference type="ARBA" id="ARBA00023004"/>
    </source>
</evidence>
<protein>
    <recommendedName>
        <fullName evidence="4">cysteine desulfurase</fullName>
        <ecNumber evidence="4">2.8.1.7</ecNumber>
    </recommendedName>
</protein>
<dbReference type="InParanoid" id="A0LM34"/>
<dbReference type="HOGENOM" id="CLU_003433_0_0_7"/>
<dbReference type="STRING" id="335543.Sfum_2808"/>
<evidence type="ECO:0000256" key="5">
    <source>
        <dbReference type="ARBA" id="ARBA00022679"/>
    </source>
</evidence>
<comment type="cofactor">
    <cofactor evidence="1 11">
        <name>pyridoxal 5'-phosphate</name>
        <dbReference type="ChEBI" id="CHEBI:597326"/>
    </cofactor>
</comment>
<name>A0LM34_SYNFM</name>
<dbReference type="GO" id="GO:0051536">
    <property type="term" value="F:iron-sulfur cluster binding"/>
    <property type="evidence" value="ECO:0007669"/>
    <property type="project" value="UniProtKB-KW"/>
</dbReference>
<dbReference type="RefSeq" id="WP_011699653.1">
    <property type="nucleotide sequence ID" value="NC_008554.1"/>
</dbReference>
<keyword evidence="9" id="KW-0411">Iron-sulfur</keyword>
<keyword evidence="14" id="KW-1185">Reference proteome</keyword>
<sequence length="379" mass="40812">MNLKPIYLDYNATTPIDPAVARAMLPYIHEHFGNPSSRHAYGVTAWNAVQKARGQIAEMLHCAPEEIVFTSGGTESNNHAIKGIAFANRARGNHIITSVIEHPAVLEVCDYLESLGFRVTRLPVDRHGLVDPRRAEEAITPETILVTVMHANNEVGTIEPIAEIAAIARRHGVPMHTDAAQSIGKIPVRVDELGVDLLSVAGHKLYAPKGVGALYVRSGLTLEKFVHGAGHELNRRAGTENVIHIVGLGEACAMVHRNIESFGEHLRKMRDRLENGLRVRFSGLRINGHPSLRLPNTSSAGFRGLKADLVLSRLENVAASAGAACHSDGVVVSAVLNAMDIPPEYAAGTIRFSVGRATTAEEIDRAVEYIAAAVEASTS</sequence>
<gene>
    <name evidence="13" type="ordered locus">Sfum_2808</name>
</gene>
<dbReference type="InterPro" id="IPR016454">
    <property type="entry name" value="Cysteine_dSase"/>
</dbReference>
<feature type="domain" description="Aminotransferase class V" evidence="12">
    <location>
        <begin position="6"/>
        <end position="365"/>
    </location>
</feature>
<evidence type="ECO:0000256" key="9">
    <source>
        <dbReference type="ARBA" id="ARBA00023014"/>
    </source>
</evidence>
<dbReference type="FunCoup" id="A0LM34">
    <property type="interactions" value="557"/>
</dbReference>
<dbReference type="PIRSF" id="PIRSF005572">
    <property type="entry name" value="NifS"/>
    <property type="match status" value="1"/>
</dbReference>
<evidence type="ECO:0000256" key="11">
    <source>
        <dbReference type="RuleBase" id="RU004504"/>
    </source>
</evidence>
<dbReference type="InterPro" id="IPR015421">
    <property type="entry name" value="PyrdxlP-dep_Trfase_major"/>
</dbReference>
<dbReference type="InterPro" id="IPR015422">
    <property type="entry name" value="PyrdxlP-dep_Trfase_small"/>
</dbReference>
<keyword evidence="13" id="KW-0032">Aminotransferase</keyword>
<evidence type="ECO:0000313" key="13">
    <source>
        <dbReference type="EMBL" id="ABK18486.1"/>
    </source>
</evidence>
<dbReference type="SUPFAM" id="SSF53383">
    <property type="entry name" value="PLP-dependent transferases"/>
    <property type="match status" value="1"/>
</dbReference>
<comment type="catalytic activity">
    <reaction evidence="10">
        <text>(sulfur carrier)-H + L-cysteine = (sulfur carrier)-SH + L-alanine</text>
        <dbReference type="Rhea" id="RHEA:43892"/>
        <dbReference type="Rhea" id="RHEA-COMP:14737"/>
        <dbReference type="Rhea" id="RHEA-COMP:14739"/>
        <dbReference type="ChEBI" id="CHEBI:29917"/>
        <dbReference type="ChEBI" id="CHEBI:35235"/>
        <dbReference type="ChEBI" id="CHEBI:57972"/>
        <dbReference type="ChEBI" id="CHEBI:64428"/>
        <dbReference type="EC" id="2.8.1.7"/>
    </reaction>
</comment>
<dbReference type="InterPro" id="IPR015424">
    <property type="entry name" value="PyrdxlP-dep_Trfase"/>
</dbReference>
<dbReference type="EMBL" id="CP000478">
    <property type="protein sequence ID" value="ABK18486.1"/>
    <property type="molecule type" value="Genomic_DNA"/>
</dbReference>
<organism evidence="13 14">
    <name type="scientific">Syntrophobacter fumaroxidans (strain DSM 10017 / MPOB)</name>
    <dbReference type="NCBI Taxonomy" id="335543"/>
    <lineage>
        <taxon>Bacteria</taxon>
        <taxon>Pseudomonadati</taxon>
        <taxon>Thermodesulfobacteriota</taxon>
        <taxon>Syntrophobacteria</taxon>
        <taxon>Syntrophobacterales</taxon>
        <taxon>Syntrophobacteraceae</taxon>
        <taxon>Syntrophobacter</taxon>
    </lineage>
</organism>
<dbReference type="InterPro" id="IPR020578">
    <property type="entry name" value="Aminotrans_V_PyrdxlP_BS"/>
</dbReference>
<evidence type="ECO:0000256" key="10">
    <source>
        <dbReference type="ARBA" id="ARBA00050776"/>
    </source>
</evidence>
<dbReference type="GO" id="GO:0046872">
    <property type="term" value="F:metal ion binding"/>
    <property type="evidence" value="ECO:0007669"/>
    <property type="project" value="UniProtKB-KW"/>
</dbReference>
<keyword evidence="8" id="KW-0408">Iron</keyword>
<reference evidence="13 14" key="1">
    <citation type="submission" date="2006-10" db="EMBL/GenBank/DDBJ databases">
        <title>Complete sequence of Syntrophobacter fumaroxidans MPOB.</title>
        <authorList>
            <consortium name="US DOE Joint Genome Institute"/>
            <person name="Copeland A."/>
            <person name="Lucas S."/>
            <person name="Lapidus A."/>
            <person name="Barry K."/>
            <person name="Detter J.C."/>
            <person name="Glavina del Rio T."/>
            <person name="Hammon N."/>
            <person name="Israni S."/>
            <person name="Pitluck S."/>
            <person name="Goltsman E.G."/>
            <person name="Martinez M."/>
            <person name="Schmutz J."/>
            <person name="Larimer F."/>
            <person name="Land M."/>
            <person name="Hauser L."/>
            <person name="Kyrpides N."/>
            <person name="Kim E."/>
            <person name="Boone D.R."/>
            <person name="Brockman F."/>
            <person name="Culley D."/>
            <person name="Ferry J."/>
            <person name="Gunsalus R."/>
            <person name="McInerney M.J."/>
            <person name="Morrison M."/>
            <person name="Plugge C."/>
            <person name="Rohlin L."/>
            <person name="Scholten J."/>
            <person name="Sieber J."/>
            <person name="Stams A.J.M."/>
            <person name="Worm P."/>
            <person name="Henstra A.M."/>
            <person name="Richardson P."/>
        </authorList>
    </citation>
    <scope>NUCLEOTIDE SEQUENCE [LARGE SCALE GENOMIC DNA]</scope>
    <source>
        <strain evidence="14">DSM 10017 / MPOB</strain>
    </source>
</reference>
<dbReference type="PROSITE" id="PS00595">
    <property type="entry name" value="AA_TRANSFER_CLASS_5"/>
    <property type="match status" value="1"/>
</dbReference>
<accession>A0LM34</accession>
<dbReference type="Gene3D" id="3.90.1150.10">
    <property type="entry name" value="Aspartate Aminotransferase, domain 1"/>
    <property type="match status" value="1"/>
</dbReference>
<proteinExistence type="inferred from homology"/>
<evidence type="ECO:0000313" key="14">
    <source>
        <dbReference type="Proteomes" id="UP000001784"/>
    </source>
</evidence>
<dbReference type="PANTHER" id="PTHR11601">
    <property type="entry name" value="CYSTEINE DESULFURYLASE FAMILY MEMBER"/>
    <property type="match status" value="1"/>
</dbReference>
<evidence type="ECO:0000256" key="6">
    <source>
        <dbReference type="ARBA" id="ARBA00022723"/>
    </source>
</evidence>
<dbReference type="Proteomes" id="UP000001784">
    <property type="component" value="Chromosome"/>
</dbReference>
<keyword evidence="5 13" id="KW-0808">Transferase</keyword>
<evidence type="ECO:0000256" key="1">
    <source>
        <dbReference type="ARBA" id="ARBA00001933"/>
    </source>
</evidence>
<dbReference type="FunFam" id="3.40.640.10:FF:000084">
    <property type="entry name" value="IscS-like cysteine desulfurase"/>
    <property type="match status" value="1"/>
</dbReference>
<comment type="function">
    <text evidence="2">Catalyzes the removal of elemental sulfur atoms from cysteine to produce alanine. Seems to participate in the biosynthesis of the nitrogenase metalloclusters by providing the inorganic sulfur required for the Fe-S core formation.</text>
</comment>
<dbReference type="EC" id="2.8.1.7" evidence="4"/>
<keyword evidence="6" id="KW-0479">Metal-binding</keyword>
<evidence type="ECO:0000256" key="3">
    <source>
        <dbReference type="ARBA" id="ARBA00006490"/>
    </source>
</evidence>